<feature type="region of interest" description="Disordered" evidence="4">
    <location>
        <begin position="835"/>
        <end position="914"/>
    </location>
</feature>
<dbReference type="InterPro" id="IPR032675">
    <property type="entry name" value="LRR_dom_sf"/>
</dbReference>
<dbReference type="GO" id="GO:0005829">
    <property type="term" value="C:cytosol"/>
    <property type="evidence" value="ECO:0007669"/>
    <property type="project" value="TreeGrafter"/>
</dbReference>
<evidence type="ECO:0000313" key="6">
    <source>
        <dbReference type="Proteomes" id="UP000193067"/>
    </source>
</evidence>
<dbReference type="Gene3D" id="3.80.10.10">
    <property type="entry name" value="Ribonuclease Inhibitor"/>
    <property type="match status" value="3"/>
</dbReference>
<dbReference type="OrthoDB" id="120976at2759"/>
<dbReference type="Pfam" id="PF13516">
    <property type="entry name" value="LRR_6"/>
    <property type="match status" value="3"/>
</dbReference>
<evidence type="ECO:0000256" key="2">
    <source>
        <dbReference type="ARBA" id="ARBA00022614"/>
    </source>
</evidence>
<gene>
    <name evidence="5" type="ORF">PYCCODRAFT_1430239</name>
</gene>
<feature type="compositionally biased region" description="Low complexity" evidence="4">
    <location>
        <begin position="1022"/>
        <end position="1052"/>
    </location>
</feature>
<name>A0A1Y2J579_TRAC3</name>
<dbReference type="SMART" id="SM00368">
    <property type="entry name" value="LRR_RI"/>
    <property type="match status" value="8"/>
</dbReference>
<feature type="region of interest" description="Disordered" evidence="4">
    <location>
        <begin position="75"/>
        <end position="117"/>
    </location>
</feature>
<dbReference type="PANTHER" id="PTHR24113">
    <property type="entry name" value="RAN GTPASE-ACTIVATING PROTEIN 1"/>
    <property type="match status" value="1"/>
</dbReference>
<feature type="compositionally biased region" description="Low complexity" evidence="4">
    <location>
        <begin position="337"/>
        <end position="355"/>
    </location>
</feature>
<dbReference type="EMBL" id="KZ084087">
    <property type="protein sequence ID" value="OSD08053.1"/>
    <property type="molecule type" value="Genomic_DNA"/>
</dbReference>
<feature type="compositionally biased region" description="Polar residues" evidence="4">
    <location>
        <begin position="1"/>
        <end position="12"/>
    </location>
</feature>
<feature type="region of interest" description="Disordered" evidence="4">
    <location>
        <begin position="937"/>
        <end position="1063"/>
    </location>
</feature>
<dbReference type="InterPro" id="IPR027038">
    <property type="entry name" value="RanGap"/>
</dbReference>
<feature type="compositionally biased region" description="Basic and acidic residues" evidence="4">
    <location>
        <begin position="86"/>
        <end position="100"/>
    </location>
</feature>
<dbReference type="GO" id="GO:0006913">
    <property type="term" value="P:nucleocytoplasmic transport"/>
    <property type="evidence" value="ECO:0007669"/>
    <property type="project" value="TreeGrafter"/>
</dbReference>
<evidence type="ECO:0000256" key="4">
    <source>
        <dbReference type="SAM" id="MobiDB-lite"/>
    </source>
</evidence>
<evidence type="ECO:0000313" key="5">
    <source>
        <dbReference type="EMBL" id="OSD08053.1"/>
    </source>
</evidence>
<feature type="compositionally biased region" description="Pro residues" evidence="4">
    <location>
        <begin position="379"/>
        <end position="391"/>
    </location>
</feature>
<feature type="compositionally biased region" description="Basic and acidic residues" evidence="4">
    <location>
        <begin position="946"/>
        <end position="966"/>
    </location>
</feature>
<feature type="compositionally biased region" description="Low complexity" evidence="4">
    <location>
        <begin position="835"/>
        <end position="848"/>
    </location>
</feature>
<dbReference type="GO" id="GO:0005634">
    <property type="term" value="C:nucleus"/>
    <property type="evidence" value="ECO:0007669"/>
    <property type="project" value="TreeGrafter"/>
</dbReference>
<feature type="compositionally biased region" description="Low complexity" evidence="4">
    <location>
        <begin position="369"/>
        <end position="378"/>
    </location>
</feature>
<organism evidence="5 6">
    <name type="scientific">Trametes coccinea (strain BRFM310)</name>
    <name type="common">Pycnoporus coccineus</name>
    <dbReference type="NCBI Taxonomy" id="1353009"/>
    <lineage>
        <taxon>Eukaryota</taxon>
        <taxon>Fungi</taxon>
        <taxon>Dikarya</taxon>
        <taxon>Basidiomycota</taxon>
        <taxon>Agaricomycotina</taxon>
        <taxon>Agaricomycetes</taxon>
        <taxon>Polyporales</taxon>
        <taxon>Polyporaceae</taxon>
        <taxon>Trametes</taxon>
    </lineage>
</organism>
<sequence>MLSPSASSSAVTIPTPGKSILKRPPPTQQSFLSFATRSLSKILPNQNQADANKDEASTLKRAHFILPEMTTVYPIMATNPPSTPSLKEEKRTIEEREAERRRRILRGNSSSPDASAEEDWWSMDKVEAFYRECCTGREEVPDPAISAAFKRAASTKPRTVDLSGVQLTLGTASVLSDVFTIEWGLRKLVLKECDLDEHILKPILHALLIPGTLVFLSLSSNRRMKAPAFRLIGAYLAKAKSMQFLDLSQNVLDKKSVEYIAAALPAAPTPCLASLRLDDCSLKPQALDALAHSVRVSSLKNISLRHNRISATGAVAIALMIKDYPDRFPATASDGGSVPSSPVISSSSLASSLSPPATPSSPSQPLPPARSSSGTSTPPTKPGPVLPPPRHPATVPQTTYTPYIPRSRRVPPAGMATPGNTNPLSPSGRPIPIITTSAQGGITARLPPPPAHPAHSNGQARGMDPSFKNGPSAALLEQVRALDNLPRLGALRTLDLKGNDIRNGITYIAQVLKRNRTLKVLNLSENKLDVQGLVAIAEALKYNSCLETLDLSKNPCCGPSLDGIQSLRTAFTLNAALKRLFLSSTGMTSSGAIALAEFLPESTSLLHLDLTMNNLDLAGVMALSSGLKSNHVMRCLDLNIPPADEEMARMCRDILETCIRNTEEAEKASMGNAVNGQSGRGEGKGVWGMIEQSELAKSIREDDKKKVDEQIDALPLPSRDPTDIPSVAQTESDVVLQARSRKDELEDLLSQTPSSSSASSSPKLSPDSEVVKSTREIMKSIISMIETTTEPARLEMLLNLNDDLTSLLARLEPKPALKLQGLGIQIGNGEAVVNGDAAGAGPNGAAPSEEPEPSDDDEPITPRVDKGKGRAEPEPEPVESVLSPTFLISESDDEDGEGPVVPVEAAESLVSPTDLSRRLVEEEGEVFRKGAVLLGPEEMEGEYDGEELRKELLEAMVERPPPRLVDEFGSSEIPSERERSSPTPTSPQEMKKPPPRPYIRRSRSTSSTVSVDTQNLASPNGTLTPVSTSPSPASPASRSSILSRTSSSSSVKESTESVLGFPS</sequence>
<accession>A0A1Y2J579</accession>
<feature type="region of interest" description="Disordered" evidence="4">
    <location>
        <begin position="665"/>
        <end position="685"/>
    </location>
</feature>
<dbReference type="PANTHER" id="PTHR24113:SF12">
    <property type="entry name" value="RAN GTPASE-ACTIVATING PROTEIN 1"/>
    <property type="match status" value="1"/>
</dbReference>
<dbReference type="InterPro" id="IPR001611">
    <property type="entry name" value="Leu-rich_rpt"/>
</dbReference>
<keyword evidence="3" id="KW-0677">Repeat</keyword>
<keyword evidence="6" id="KW-1185">Reference proteome</keyword>
<dbReference type="Proteomes" id="UP000193067">
    <property type="component" value="Unassembled WGS sequence"/>
</dbReference>
<protein>
    <submittedName>
        <fullName evidence="5">RNI-like protein</fullName>
    </submittedName>
</protein>
<feature type="compositionally biased region" description="Basic and acidic residues" evidence="4">
    <location>
        <begin position="697"/>
        <end position="709"/>
    </location>
</feature>
<dbReference type="GO" id="GO:0031267">
    <property type="term" value="F:small GTPase binding"/>
    <property type="evidence" value="ECO:0007669"/>
    <property type="project" value="TreeGrafter"/>
</dbReference>
<dbReference type="GO" id="GO:0048471">
    <property type="term" value="C:perinuclear region of cytoplasm"/>
    <property type="evidence" value="ECO:0007669"/>
    <property type="project" value="TreeGrafter"/>
</dbReference>
<feature type="region of interest" description="Disordered" evidence="4">
    <location>
        <begin position="332"/>
        <end position="470"/>
    </location>
</feature>
<feature type="compositionally biased region" description="Basic and acidic residues" evidence="4">
    <location>
        <begin position="863"/>
        <end position="873"/>
    </location>
</feature>
<feature type="compositionally biased region" description="Acidic residues" evidence="4">
    <location>
        <begin position="849"/>
        <end position="859"/>
    </location>
</feature>
<dbReference type="AlphaFoldDB" id="A0A1Y2J579"/>
<keyword evidence="2" id="KW-0433">Leucine-rich repeat</keyword>
<evidence type="ECO:0000256" key="3">
    <source>
        <dbReference type="ARBA" id="ARBA00022737"/>
    </source>
</evidence>
<evidence type="ECO:0000256" key="1">
    <source>
        <dbReference type="ARBA" id="ARBA00022468"/>
    </source>
</evidence>
<feature type="compositionally biased region" description="Pro residues" evidence="4">
    <location>
        <begin position="356"/>
        <end position="368"/>
    </location>
</feature>
<dbReference type="SUPFAM" id="SSF52047">
    <property type="entry name" value="RNI-like"/>
    <property type="match status" value="1"/>
</dbReference>
<keyword evidence="1" id="KW-0343">GTPase activation</keyword>
<feature type="compositionally biased region" description="Polar residues" evidence="4">
    <location>
        <begin position="1008"/>
        <end position="1021"/>
    </location>
</feature>
<proteinExistence type="predicted"/>
<reference evidence="5 6" key="1">
    <citation type="journal article" date="2015" name="Biotechnol. Biofuels">
        <title>Enhanced degradation of softwood versus hardwood by the white-rot fungus Pycnoporus coccineus.</title>
        <authorList>
            <person name="Couturier M."/>
            <person name="Navarro D."/>
            <person name="Chevret D."/>
            <person name="Henrissat B."/>
            <person name="Piumi F."/>
            <person name="Ruiz-Duenas F.J."/>
            <person name="Martinez A.T."/>
            <person name="Grigoriev I.V."/>
            <person name="Riley R."/>
            <person name="Lipzen A."/>
            <person name="Berrin J.G."/>
            <person name="Master E.R."/>
            <person name="Rosso M.N."/>
        </authorList>
    </citation>
    <scope>NUCLEOTIDE SEQUENCE [LARGE SCALE GENOMIC DNA]</scope>
    <source>
        <strain evidence="5 6">BRFM310</strain>
    </source>
</reference>
<dbReference type="GO" id="GO:0005096">
    <property type="term" value="F:GTPase activator activity"/>
    <property type="evidence" value="ECO:0007669"/>
    <property type="project" value="UniProtKB-KW"/>
</dbReference>
<feature type="compositionally biased region" description="Low complexity" evidence="4">
    <location>
        <begin position="748"/>
        <end position="768"/>
    </location>
</feature>
<feature type="region of interest" description="Disordered" evidence="4">
    <location>
        <begin position="1"/>
        <end position="29"/>
    </location>
</feature>
<feature type="region of interest" description="Disordered" evidence="4">
    <location>
        <begin position="697"/>
        <end position="772"/>
    </location>
</feature>